<evidence type="ECO:0000259" key="7">
    <source>
        <dbReference type="Pfam" id="PF05922"/>
    </source>
</evidence>
<keyword evidence="3 5" id="KW-0378">Hydrolase</keyword>
<evidence type="ECO:0000256" key="5">
    <source>
        <dbReference type="PROSITE-ProRule" id="PRU01240"/>
    </source>
</evidence>
<organism evidence="8 9">
    <name type="scientific">Aquimarina gracilis</name>
    <dbReference type="NCBI Taxonomy" id="874422"/>
    <lineage>
        <taxon>Bacteria</taxon>
        <taxon>Pseudomonadati</taxon>
        <taxon>Bacteroidota</taxon>
        <taxon>Flavobacteriia</taxon>
        <taxon>Flavobacteriales</taxon>
        <taxon>Flavobacteriaceae</taxon>
        <taxon>Aquimarina</taxon>
    </lineage>
</organism>
<dbReference type="InterPro" id="IPR000209">
    <property type="entry name" value="Peptidase_S8/S53_dom"/>
</dbReference>
<evidence type="ECO:0000313" key="9">
    <source>
        <dbReference type="Proteomes" id="UP001327027"/>
    </source>
</evidence>
<dbReference type="Pfam" id="PF00082">
    <property type="entry name" value="Peptidase_S8"/>
    <property type="match status" value="1"/>
</dbReference>
<comment type="caution">
    <text evidence="8">The sequence shown here is derived from an EMBL/GenBank/DDBJ whole genome shotgun (WGS) entry which is preliminary data.</text>
</comment>
<gene>
    <name evidence="8" type="ORF">U6A24_09725</name>
</gene>
<dbReference type="Gene3D" id="3.40.50.200">
    <property type="entry name" value="Peptidase S8/S53 domain"/>
    <property type="match status" value="1"/>
</dbReference>
<feature type="domain" description="Peptidase S8/S53" evidence="6">
    <location>
        <begin position="180"/>
        <end position="382"/>
    </location>
</feature>
<dbReference type="Gene3D" id="3.30.70.80">
    <property type="entry name" value="Peptidase S8 propeptide/proteinase inhibitor I9"/>
    <property type="match status" value="1"/>
</dbReference>
<feature type="active site" description="Charge relay system" evidence="5">
    <location>
        <position position="182"/>
    </location>
</feature>
<dbReference type="InterPro" id="IPR036852">
    <property type="entry name" value="Peptidase_S8/S53_dom_sf"/>
</dbReference>
<evidence type="ECO:0000256" key="3">
    <source>
        <dbReference type="ARBA" id="ARBA00022801"/>
    </source>
</evidence>
<proteinExistence type="inferred from homology"/>
<evidence type="ECO:0000259" key="6">
    <source>
        <dbReference type="Pfam" id="PF00082"/>
    </source>
</evidence>
<evidence type="ECO:0000256" key="1">
    <source>
        <dbReference type="ARBA" id="ARBA00011073"/>
    </source>
</evidence>
<dbReference type="InterPro" id="IPR050131">
    <property type="entry name" value="Peptidase_S8_subtilisin-like"/>
</dbReference>
<evidence type="ECO:0000313" key="8">
    <source>
        <dbReference type="EMBL" id="MEB3345740.1"/>
    </source>
</evidence>
<feature type="active site" description="Charge relay system" evidence="5">
    <location>
        <position position="212"/>
    </location>
</feature>
<dbReference type="InterPro" id="IPR022398">
    <property type="entry name" value="Peptidase_S8_His-AS"/>
</dbReference>
<feature type="active site" description="Charge relay system" evidence="5">
    <location>
        <position position="371"/>
    </location>
</feature>
<feature type="domain" description="Inhibitor I9" evidence="7">
    <location>
        <begin position="53"/>
        <end position="129"/>
    </location>
</feature>
<dbReference type="PANTHER" id="PTHR43806:SF11">
    <property type="entry name" value="CEREVISIN-RELATED"/>
    <property type="match status" value="1"/>
</dbReference>
<accession>A0ABU5ZUI2</accession>
<dbReference type="PROSITE" id="PS51892">
    <property type="entry name" value="SUBTILASE"/>
    <property type="match status" value="1"/>
</dbReference>
<dbReference type="EMBL" id="JAYKLX010000004">
    <property type="protein sequence ID" value="MEB3345740.1"/>
    <property type="molecule type" value="Genomic_DNA"/>
</dbReference>
<dbReference type="Pfam" id="PF05922">
    <property type="entry name" value="Inhibitor_I9"/>
    <property type="match status" value="1"/>
</dbReference>
<dbReference type="RefSeq" id="WP_324179771.1">
    <property type="nucleotide sequence ID" value="NZ_BAABAW010000007.1"/>
</dbReference>
<dbReference type="InterPro" id="IPR010259">
    <property type="entry name" value="S8pro/Inhibitor_I9"/>
</dbReference>
<sequence>MKTQLRILSTITVFSFLFYSCEKDTDEFTDVETGLEIEASGNIGADQAIPGEYIVIYNENRSMSGESAKMQAKSQQTLSKYSIAKSNIKQIYSNAIQGFAVSNLTEKQAELLGNDPEVAFIEPNYIHKLDIEMGKPVSALPATVQNKDATKDSQLPNGEFLPWGIERVGRANGSGRTCWIIDSGIAPHSDLSIDSNRSRSFVGGSWQDQNGHGTHVAGTVAARNNGSGVIGVAYGATVISVRVLNAQGSGATSGILSGVDYVASNAGNGDTWNYSVGFRNRFTSQAIDDAFRNLESRAIGAMAAGNSNDDTQFYSPQRLRTGNSWCVGNMVRGDAPASGSNFGRSVDRWAPGTAVWSTWLNGQFNRISGTSMASPHVAGILLLRGNSTGTDGSVSKGGYTAPIATLN</sequence>
<evidence type="ECO:0000256" key="4">
    <source>
        <dbReference type="ARBA" id="ARBA00022825"/>
    </source>
</evidence>
<dbReference type="Proteomes" id="UP001327027">
    <property type="component" value="Unassembled WGS sequence"/>
</dbReference>
<keyword evidence="9" id="KW-1185">Reference proteome</keyword>
<dbReference type="PROSITE" id="PS00137">
    <property type="entry name" value="SUBTILASE_HIS"/>
    <property type="match status" value="1"/>
</dbReference>
<reference evidence="8 9" key="1">
    <citation type="journal article" date="2013" name="Int. J. Syst. Evol. Microbiol.">
        <title>Aquimarina gracilis sp. nov., isolated from the gut microflora of a mussel, Mytilus coruscus, and emended description of Aquimarina spongiae.</title>
        <authorList>
            <person name="Park S.C."/>
            <person name="Choe H.N."/>
            <person name="Baik K.S."/>
            <person name="Seong C.N."/>
        </authorList>
    </citation>
    <scope>NUCLEOTIDE SEQUENCE [LARGE SCALE GENOMIC DNA]</scope>
    <source>
        <strain evidence="8 9">PSC32</strain>
    </source>
</reference>
<protein>
    <submittedName>
        <fullName evidence="8">S8 family serine peptidase</fullName>
    </submittedName>
</protein>
<dbReference type="SUPFAM" id="SSF54897">
    <property type="entry name" value="Protease propeptides/inhibitors"/>
    <property type="match status" value="1"/>
</dbReference>
<evidence type="ECO:0000256" key="2">
    <source>
        <dbReference type="ARBA" id="ARBA00022670"/>
    </source>
</evidence>
<comment type="similarity">
    <text evidence="1 5">Belongs to the peptidase S8 family.</text>
</comment>
<dbReference type="PANTHER" id="PTHR43806">
    <property type="entry name" value="PEPTIDASE S8"/>
    <property type="match status" value="1"/>
</dbReference>
<dbReference type="SUPFAM" id="SSF52743">
    <property type="entry name" value="Subtilisin-like"/>
    <property type="match status" value="1"/>
</dbReference>
<keyword evidence="2 5" id="KW-0645">Protease</keyword>
<dbReference type="PROSITE" id="PS51257">
    <property type="entry name" value="PROKAR_LIPOPROTEIN"/>
    <property type="match status" value="1"/>
</dbReference>
<dbReference type="InterPro" id="IPR037045">
    <property type="entry name" value="S8pro/Inhibitor_I9_sf"/>
</dbReference>
<dbReference type="InterPro" id="IPR015500">
    <property type="entry name" value="Peptidase_S8_subtilisin-rel"/>
</dbReference>
<dbReference type="PROSITE" id="PS00138">
    <property type="entry name" value="SUBTILASE_SER"/>
    <property type="match status" value="1"/>
</dbReference>
<keyword evidence="4 5" id="KW-0720">Serine protease</keyword>
<dbReference type="InterPro" id="IPR023828">
    <property type="entry name" value="Peptidase_S8_Ser-AS"/>
</dbReference>
<name>A0ABU5ZUI2_9FLAO</name>
<dbReference type="PRINTS" id="PR00723">
    <property type="entry name" value="SUBTILISIN"/>
</dbReference>